<dbReference type="AlphaFoldDB" id="A0A7J6DRW0"/>
<dbReference type="Proteomes" id="UP000525078">
    <property type="component" value="Unassembled WGS sequence"/>
</dbReference>
<dbReference type="InterPro" id="IPR019378">
    <property type="entry name" value="GDP-Fuc_O-FucTrfase"/>
</dbReference>
<reference evidence="15 16" key="1">
    <citation type="journal article" date="2020" name="bioRxiv">
        <title>Sequence and annotation of 42 cannabis genomes reveals extensive copy number variation in cannabinoid synthesis and pathogen resistance genes.</title>
        <authorList>
            <person name="Mckernan K.J."/>
            <person name="Helbert Y."/>
            <person name="Kane L.T."/>
            <person name="Ebling H."/>
            <person name="Zhang L."/>
            <person name="Liu B."/>
            <person name="Eaton Z."/>
            <person name="Mclaughlin S."/>
            <person name="Kingan S."/>
            <person name="Baybayan P."/>
            <person name="Concepcion G."/>
            <person name="Jordan M."/>
            <person name="Riva A."/>
            <person name="Barbazuk W."/>
            <person name="Harkins T."/>
        </authorList>
    </citation>
    <scope>NUCLEOTIDE SEQUENCE [LARGE SCALE GENOMIC DNA]</scope>
    <source>
        <strain evidence="16">cv. Jamaican Lion 4</strain>
        <tissue evidence="15">Leaf</tissue>
    </source>
</reference>
<dbReference type="GO" id="GO:0005737">
    <property type="term" value="C:cytoplasm"/>
    <property type="evidence" value="ECO:0007669"/>
    <property type="project" value="TreeGrafter"/>
</dbReference>
<evidence type="ECO:0000256" key="3">
    <source>
        <dbReference type="ARBA" id="ARBA00007737"/>
    </source>
</evidence>
<evidence type="ECO:0000256" key="2">
    <source>
        <dbReference type="ARBA" id="ARBA00004881"/>
    </source>
</evidence>
<evidence type="ECO:0000256" key="11">
    <source>
        <dbReference type="ARBA" id="ARBA00023253"/>
    </source>
</evidence>
<keyword evidence="12" id="KW-0119">Carbohydrate metabolism</keyword>
<comment type="pathway">
    <text evidence="2">Glycan metabolism.</text>
</comment>
<evidence type="ECO:0000256" key="4">
    <source>
        <dbReference type="ARBA" id="ARBA00022676"/>
    </source>
</evidence>
<dbReference type="GO" id="GO:0016020">
    <property type="term" value="C:membrane"/>
    <property type="evidence" value="ECO:0007669"/>
    <property type="project" value="UniProtKB-SubCell"/>
</dbReference>
<accession>A0A7J6DRW0</accession>
<comment type="subcellular location">
    <subcellularLocation>
        <location evidence="1">Membrane</location>
        <topology evidence="1">Single-pass type II membrane protein</topology>
    </subcellularLocation>
</comment>
<organism evidence="15 16">
    <name type="scientific">Cannabis sativa</name>
    <name type="common">Hemp</name>
    <name type="synonym">Marijuana</name>
    <dbReference type="NCBI Taxonomy" id="3483"/>
    <lineage>
        <taxon>Eukaryota</taxon>
        <taxon>Viridiplantae</taxon>
        <taxon>Streptophyta</taxon>
        <taxon>Embryophyta</taxon>
        <taxon>Tracheophyta</taxon>
        <taxon>Spermatophyta</taxon>
        <taxon>Magnoliopsida</taxon>
        <taxon>eudicotyledons</taxon>
        <taxon>Gunneridae</taxon>
        <taxon>Pentapetalae</taxon>
        <taxon>rosids</taxon>
        <taxon>fabids</taxon>
        <taxon>Rosales</taxon>
        <taxon>Cannabaceae</taxon>
        <taxon>Cannabis</taxon>
    </lineage>
</organism>
<keyword evidence="10" id="KW-0325">Glycoprotein</keyword>
<evidence type="ECO:0000256" key="14">
    <source>
        <dbReference type="SAM" id="Phobius"/>
    </source>
</evidence>
<proteinExistence type="inferred from homology"/>
<dbReference type="InterPro" id="IPR024709">
    <property type="entry name" value="FucosylTrfase_pln"/>
</dbReference>
<keyword evidence="8 14" id="KW-1133">Transmembrane helix</keyword>
<dbReference type="EMBL" id="JAATIP010000422">
    <property type="protein sequence ID" value="KAF4348842.1"/>
    <property type="molecule type" value="Genomic_DNA"/>
</dbReference>
<sequence length="519" mass="59367">MIMEKCKVGFGDYHHHDDEEYTQLVFGSEANKDGIHSGSGATIKVEKLITSFVIRYVKAERVRSLHRLKLWAVGSATAAFFVCACLLQLTTLTEFMRQPTSIFPSSPQQHIAPPPQRVYDSNGFLMVSANGGLNQMRSGICDMVAIAKYMNATLIVPELDKTSFWNDQSKFEDVFDVDHFITSLRDEVRILKKLPHHHIIHHNPPFSMPPVSWSNMSFYDKLVVPKLQKYGVIHFTKSDSRLANNGIPLELQKLRCRVNYRALKFTPKIEETGKKIVELLRRNGPFVVLHLRYEMDMLAFSGCSEGCNTNEIEELTKLRYAYPWWKQKEIDSMKKRKMGECPLTPEETALTLRALDIVPAMQIYIAAGNIYGGQRRMADLKLAFPHLIKKETLLEPSELDPFRNHSNQMAALDYIVSLESDIFIPTHRGNMALVVEGHRRYLGFKPTIIPNKRLLVYLIDQYRNGSLSWNEFSQAVKSGHAGKFGSPTLRLEIPGKPKEEQYFYSNPYECLPPFTQKSS</sequence>
<dbReference type="CDD" id="cd11299">
    <property type="entry name" value="O-FucT_plant"/>
    <property type="match status" value="1"/>
</dbReference>
<keyword evidence="7" id="KW-0735">Signal-anchor</keyword>
<evidence type="ECO:0000256" key="9">
    <source>
        <dbReference type="ARBA" id="ARBA00023136"/>
    </source>
</evidence>
<feature type="transmembrane region" description="Helical" evidence="14">
    <location>
        <begin position="70"/>
        <end position="89"/>
    </location>
</feature>
<dbReference type="GO" id="GO:0006004">
    <property type="term" value="P:fucose metabolic process"/>
    <property type="evidence" value="ECO:0007669"/>
    <property type="project" value="UniProtKB-KW"/>
</dbReference>
<dbReference type="Pfam" id="PF10250">
    <property type="entry name" value="O-FucT"/>
    <property type="match status" value="1"/>
</dbReference>
<evidence type="ECO:0000256" key="12">
    <source>
        <dbReference type="ARBA" id="ARBA00023277"/>
    </source>
</evidence>
<keyword evidence="11" id="KW-0294">Fucose metabolism</keyword>
<evidence type="ECO:0000256" key="10">
    <source>
        <dbReference type="ARBA" id="ARBA00023180"/>
    </source>
</evidence>
<dbReference type="GO" id="GO:0016757">
    <property type="term" value="F:glycosyltransferase activity"/>
    <property type="evidence" value="ECO:0007669"/>
    <property type="project" value="UniProtKB-KW"/>
</dbReference>
<evidence type="ECO:0000313" key="16">
    <source>
        <dbReference type="Proteomes" id="UP000525078"/>
    </source>
</evidence>
<comment type="similarity">
    <text evidence="3">Belongs to the glycosyltransferase GT106 family.</text>
</comment>
<evidence type="ECO:0000256" key="13">
    <source>
        <dbReference type="ARBA" id="ARBA00030350"/>
    </source>
</evidence>
<dbReference type="PANTHER" id="PTHR31741">
    <property type="entry name" value="OS02G0726500 PROTEIN-RELATED"/>
    <property type="match status" value="1"/>
</dbReference>
<evidence type="ECO:0000256" key="8">
    <source>
        <dbReference type="ARBA" id="ARBA00022989"/>
    </source>
</evidence>
<evidence type="ECO:0000313" key="15">
    <source>
        <dbReference type="EMBL" id="KAF4348842.1"/>
    </source>
</evidence>
<keyword evidence="9 14" id="KW-0472">Membrane</keyword>
<keyword evidence="5" id="KW-0808">Transferase</keyword>
<evidence type="ECO:0000256" key="7">
    <source>
        <dbReference type="ARBA" id="ARBA00022968"/>
    </source>
</evidence>
<keyword evidence="4" id="KW-0328">Glycosyltransferase</keyword>
<keyword evidence="6 14" id="KW-0812">Transmembrane</keyword>
<comment type="caution">
    <text evidence="15">The sequence shown here is derived from an EMBL/GenBank/DDBJ whole genome shotgun (WGS) entry which is preliminary data.</text>
</comment>
<name>A0A7J6DRW0_CANSA</name>
<gene>
    <name evidence="15" type="ORF">F8388_024367</name>
</gene>
<dbReference type="PANTHER" id="PTHR31741:SF45">
    <property type="entry name" value="O-FUCOSYLTRANSFERASE FAMILY PROTEIN"/>
    <property type="match status" value="1"/>
</dbReference>
<evidence type="ECO:0000256" key="6">
    <source>
        <dbReference type="ARBA" id="ARBA00022692"/>
    </source>
</evidence>
<protein>
    <recommendedName>
        <fullName evidence="13">O-fucosyltransferase family protein</fullName>
    </recommendedName>
</protein>
<evidence type="ECO:0000256" key="5">
    <source>
        <dbReference type="ARBA" id="ARBA00022679"/>
    </source>
</evidence>
<evidence type="ECO:0000256" key="1">
    <source>
        <dbReference type="ARBA" id="ARBA00004606"/>
    </source>
</evidence>